<name>A0ABP0ZN24_9ASCO</name>
<accession>A0ABP0ZN24</accession>
<keyword evidence="3" id="KW-1185">Reference proteome</keyword>
<dbReference type="Proteomes" id="UP001497383">
    <property type="component" value="Chromosome 3"/>
</dbReference>
<evidence type="ECO:0000313" key="2">
    <source>
        <dbReference type="EMBL" id="CAK9438615.1"/>
    </source>
</evidence>
<feature type="region of interest" description="Disordered" evidence="1">
    <location>
        <begin position="1"/>
        <end position="20"/>
    </location>
</feature>
<evidence type="ECO:0000313" key="3">
    <source>
        <dbReference type="Proteomes" id="UP001497383"/>
    </source>
</evidence>
<protein>
    <submittedName>
        <fullName evidence="2">Uncharacterized protein</fullName>
    </submittedName>
</protein>
<evidence type="ECO:0000256" key="1">
    <source>
        <dbReference type="SAM" id="MobiDB-lite"/>
    </source>
</evidence>
<sequence>MSSIPENPRDTSFFKPQHGYNDIQYKTEKYSDKPTPIVMPKQNKATEFLSDHTDKEHMKGYAKSGGKRLFNTLIGFVCH</sequence>
<dbReference type="GeneID" id="92208035"/>
<gene>
    <name evidence="2" type="ORF">LODBEIA_P28390</name>
</gene>
<proteinExistence type="predicted"/>
<reference evidence="2 3" key="1">
    <citation type="submission" date="2024-03" db="EMBL/GenBank/DDBJ databases">
        <authorList>
            <person name="Brejova B."/>
        </authorList>
    </citation>
    <scope>NUCLEOTIDE SEQUENCE [LARGE SCALE GENOMIC DNA]</scope>
    <source>
        <strain evidence="2 3">CBS 14171</strain>
    </source>
</reference>
<dbReference type="EMBL" id="OZ022407">
    <property type="protein sequence ID" value="CAK9438615.1"/>
    <property type="molecule type" value="Genomic_DNA"/>
</dbReference>
<organism evidence="2 3">
    <name type="scientific">Lodderomyces beijingensis</name>
    <dbReference type="NCBI Taxonomy" id="1775926"/>
    <lineage>
        <taxon>Eukaryota</taxon>
        <taxon>Fungi</taxon>
        <taxon>Dikarya</taxon>
        <taxon>Ascomycota</taxon>
        <taxon>Saccharomycotina</taxon>
        <taxon>Pichiomycetes</taxon>
        <taxon>Debaryomycetaceae</taxon>
        <taxon>Candida/Lodderomyces clade</taxon>
        <taxon>Lodderomyces</taxon>
    </lineage>
</organism>
<dbReference type="RefSeq" id="XP_066829777.1">
    <property type="nucleotide sequence ID" value="XM_066972882.1"/>
</dbReference>